<evidence type="ECO:0000259" key="1">
    <source>
        <dbReference type="PROSITE" id="PS51468"/>
    </source>
</evidence>
<dbReference type="EMBL" id="MGFH01000127">
    <property type="protein sequence ID" value="OGM05096.1"/>
    <property type="molecule type" value="Genomic_DNA"/>
</dbReference>
<dbReference type="InterPro" id="IPR013694">
    <property type="entry name" value="VIT"/>
</dbReference>
<organism evidence="2 3">
    <name type="scientific">Candidatus Wallbacteria bacterium GWC2_49_35</name>
    <dbReference type="NCBI Taxonomy" id="1817813"/>
    <lineage>
        <taxon>Bacteria</taxon>
        <taxon>Candidatus Walliibacteriota</taxon>
    </lineage>
</organism>
<accession>A0A1F7WQJ4</accession>
<feature type="domain" description="VIT" evidence="1">
    <location>
        <begin position="45"/>
        <end position="173"/>
    </location>
</feature>
<evidence type="ECO:0000313" key="2">
    <source>
        <dbReference type="EMBL" id="OGM05096.1"/>
    </source>
</evidence>
<comment type="caution">
    <text evidence="2">The sequence shown here is derived from an EMBL/GenBank/DDBJ whole genome shotgun (WGS) entry which is preliminary data.</text>
</comment>
<dbReference type="Pfam" id="PF08487">
    <property type="entry name" value="VIT"/>
    <property type="match status" value="1"/>
</dbReference>
<dbReference type="SMART" id="SM00609">
    <property type="entry name" value="VIT"/>
    <property type="match status" value="1"/>
</dbReference>
<protein>
    <recommendedName>
        <fullName evidence="1">VIT domain-containing protein</fullName>
    </recommendedName>
</protein>
<dbReference type="PROSITE" id="PS51468">
    <property type="entry name" value="VIT"/>
    <property type="match status" value="1"/>
</dbReference>
<dbReference type="Gene3D" id="3.40.50.410">
    <property type="entry name" value="von Willebrand factor, type A domain"/>
    <property type="match status" value="1"/>
</dbReference>
<dbReference type="PANTHER" id="PTHR45737:SF6">
    <property type="entry name" value="VON WILLEBRAND FACTOR A DOMAIN-CONTAINING PROTEIN 5A"/>
    <property type="match status" value="1"/>
</dbReference>
<dbReference type="AlphaFoldDB" id="A0A1F7WQJ4"/>
<gene>
    <name evidence="2" type="ORF">A2008_13565</name>
</gene>
<dbReference type="SUPFAM" id="SSF53300">
    <property type="entry name" value="vWA-like"/>
    <property type="match status" value="1"/>
</dbReference>
<dbReference type="STRING" id="1817813.A2008_13565"/>
<dbReference type="PANTHER" id="PTHR45737">
    <property type="entry name" value="VON WILLEBRAND FACTOR A DOMAIN-CONTAINING PROTEIN 5A"/>
    <property type="match status" value="1"/>
</dbReference>
<name>A0A1F7WQJ4_9BACT</name>
<reference evidence="2 3" key="1">
    <citation type="journal article" date="2016" name="Nat. Commun.">
        <title>Thousands of microbial genomes shed light on interconnected biogeochemical processes in an aquifer system.</title>
        <authorList>
            <person name="Anantharaman K."/>
            <person name="Brown C.T."/>
            <person name="Hug L.A."/>
            <person name="Sharon I."/>
            <person name="Castelle C.J."/>
            <person name="Probst A.J."/>
            <person name="Thomas B.C."/>
            <person name="Singh A."/>
            <person name="Wilkins M.J."/>
            <person name="Karaoz U."/>
            <person name="Brodie E.L."/>
            <person name="Williams K.H."/>
            <person name="Hubbard S.S."/>
            <person name="Banfield J.F."/>
        </authorList>
    </citation>
    <scope>NUCLEOTIDE SEQUENCE [LARGE SCALE GENOMIC DNA]</scope>
</reference>
<evidence type="ECO:0000313" key="3">
    <source>
        <dbReference type="Proteomes" id="UP000178735"/>
    </source>
</evidence>
<dbReference type="Proteomes" id="UP000178735">
    <property type="component" value="Unassembled WGS sequence"/>
</dbReference>
<proteinExistence type="predicted"/>
<dbReference type="InterPro" id="IPR036465">
    <property type="entry name" value="vWFA_dom_sf"/>
</dbReference>
<sequence>MRQAHSDRLRKFSAERFFLSAILIILNVLVLLWAADAGATGFIKVGDRAKGGGGSIAEVTIVSETVGVKFSNQMAKTRVVQIFKNNTGHILEGEYIFPLPFGANIVSFATWDDGVKIDGVIMEKVKAKKIYDDIVSQMKDPGLLENIGSNTFSAKIFPIPAHGTKRLEMEYVEYLPLLNRLYSFTYPLYSEELDINARSLTIDIELASDFEVVSPQIYFKNIVFVKNSANSYTASYSAPSFNDKVDFKATFSLDLDSDRSKTITYTDKYMGSEEIYFLTTFRPFENEKDAAAAPEAKPKKAVFLIDTSYSMRGEKTGIIQKLFSNIETLDGYDSFNVIFFDSNARALDVEFIKADAAGFSRLRSRLEKIKPFGASKPMTAVRELIGMVNDTGGAGVNAILISDGLYPASEGERPLAKVLKDAFETNAPAKKYLTVSALAVGAGCENDRLTMVSNAFMGEFREIKNLYDDQTQLVVPAILKSMAGGIVKNVKFSPGVGMSVLLYPDATQNVNFDSECYAVGKLLQRSSVNLDIEYDFRGVRGGRKIEAPVKESGDWYVPLLWARLRVNHLIARIDEYGENEEMRREIIELSKRFNFVTKYTSFLAVPPSVLRPRRIKPGDPEISISAPKDSKLVLVKLPFAEAMKAEYDEAKGLFVARFTAPAHIKDGRYEARVMIVDKFNREKHHALDFFIDSTPPVIYAKCLPERILRGGELIISANASPDTASIKAKMPDGQIVELKYDPLSKLSRAHKKTGEKDKAGVYKIELEAIDHAGNRSVKFIEYTLSGEAASLDAAADNKSAAGDGNAK</sequence>